<proteinExistence type="predicted"/>
<sequence>MPRVNRTLVFVLLLVSSCAFLLFQLYYYRNYVSKVRGGGRALRPGERRRAGSPS</sequence>
<dbReference type="Proteomes" id="UP000265000">
    <property type="component" value="Unplaced"/>
</dbReference>
<evidence type="ECO:0000313" key="3">
    <source>
        <dbReference type="Ensembl" id="ENSFHEP00000004066.1"/>
    </source>
</evidence>
<reference evidence="3" key="2">
    <citation type="submission" date="2025-09" db="UniProtKB">
        <authorList>
            <consortium name="Ensembl"/>
        </authorList>
    </citation>
    <scope>IDENTIFICATION</scope>
</reference>
<keyword evidence="1" id="KW-0472">Membrane</keyword>
<name>A0A3Q2NX76_FUNHE</name>
<protein>
    <recommendedName>
        <fullName evidence="2">Ribitol-5-phosphate transferase FKTN N-terminal domain-containing protein</fullName>
    </recommendedName>
</protein>
<keyword evidence="1" id="KW-0812">Transmembrane</keyword>
<dbReference type="Ensembl" id="ENSFHET00000009468.1">
    <property type="protein sequence ID" value="ENSFHEP00000004066.1"/>
    <property type="gene ID" value="ENSFHEG00000004973.1"/>
</dbReference>
<organism evidence="3 4">
    <name type="scientific">Fundulus heteroclitus</name>
    <name type="common">Killifish</name>
    <name type="synonym">Mummichog</name>
    <dbReference type="NCBI Taxonomy" id="8078"/>
    <lineage>
        <taxon>Eukaryota</taxon>
        <taxon>Metazoa</taxon>
        <taxon>Chordata</taxon>
        <taxon>Craniata</taxon>
        <taxon>Vertebrata</taxon>
        <taxon>Euteleostomi</taxon>
        <taxon>Actinopterygii</taxon>
        <taxon>Neopterygii</taxon>
        <taxon>Teleostei</taxon>
        <taxon>Neoteleostei</taxon>
        <taxon>Acanthomorphata</taxon>
        <taxon>Ovalentaria</taxon>
        <taxon>Atherinomorphae</taxon>
        <taxon>Cyprinodontiformes</taxon>
        <taxon>Fundulidae</taxon>
        <taxon>Fundulus</taxon>
    </lineage>
</organism>
<evidence type="ECO:0000313" key="4">
    <source>
        <dbReference type="Proteomes" id="UP000265000"/>
    </source>
</evidence>
<keyword evidence="4" id="KW-1185">Reference proteome</keyword>
<accession>A0A3Q2NX76</accession>
<feature type="transmembrane region" description="Helical" evidence="1">
    <location>
        <begin position="7"/>
        <end position="27"/>
    </location>
</feature>
<feature type="domain" description="Ribitol-5-phosphate transferase FKTN N-terminal" evidence="2">
    <location>
        <begin position="1"/>
        <end position="39"/>
    </location>
</feature>
<evidence type="ECO:0000256" key="1">
    <source>
        <dbReference type="SAM" id="Phobius"/>
    </source>
</evidence>
<keyword evidence="1" id="KW-1133">Transmembrane helix</keyword>
<dbReference type="InterPro" id="IPR045587">
    <property type="entry name" value="FKTN_N"/>
</dbReference>
<dbReference type="PROSITE" id="PS51257">
    <property type="entry name" value="PROKAR_LIPOPROTEIN"/>
    <property type="match status" value="1"/>
</dbReference>
<dbReference type="Pfam" id="PF19737">
    <property type="entry name" value="FKTN_N"/>
    <property type="match status" value="1"/>
</dbReference>
<dbReference type="AlphaFoldDB" id="A0A3Q2NX76"/>
<dbReference type="STRING" id="8078.ENSFHEP00000004066"/>
<evidence type="ECO:0000259" key="2">
    <source>
        <dbReference type="Pfam" id="PF19737"/>
    </source>
</evidence>
<reference evidence="3" key="1">
    <citation type="submission" date="2025-08" db="UniProtKB">
        <authorList>
            <consortium name="Ensembl"/>
        </authorList>
    </citation>
    <scope>IDENTIFICATION</scope>
</reference>